<evidence type="ECO:0000256" key="2">
    <source>
        <dbReference type="ARBA" id="ARBA00012438"/>
    </source>
</evidence>
<dbReference type="SUPFAM" id="SSF55874">
    <property type="entry name" value="ATPase domain of HSP90 chaperone/DNA topoisomerase II/histidine kinase"/>
    <property type="match status" value="1"/>
</dbReference>
<dbReference type="RefSeq" id="WP_213484118.1">
    <property type="nucleotide sequence ID" value="NZ_CAJRAY010000036.1"/>
</dbReference>
<keyword evidence="9" id="KW-1133">Transmembrane helix</keyword>
<evidence type="ECO:0000256" key="9">
    <source>
        <dbReference type="SAM" id="Phobius"/>
    </source>
</evidence>
<dbReference type="InterPro" id="IPR004358">
    <property type="entry name" value="Sig_transdc_His_kin-like_C"/>
</dbReference>
<keyword evidence="5" id="KW-0547">Nucleotide-binding</keyword>
<dbReference type="Pfam" id="PF02518">
    <property type="entry name" value="HATPase_c"/>
    <property type="match status" value="1"/>
</dbReference>
<dbReference type="Proteomes" id="UP000681526">
    <property type="component" value="Unassembled WGS sequence"/>
</dbReference>
<evidence type="ECO:0000256" key="1">
    <source>
        <dbReference type="ARBA" id="ARBA00000085"/>
    </source>
</evidence>
<keyword evidence="3" id="KW-0597">Phosphoprotein</keyword>
<evidence type="ECO:0000313" key="12">
    <source>
        <dbReference type="EMBL" id="CAG5084407.1"/>
    </source>
</evidence>
<dbReference type="Gene3D" id="3.30.565.10">
    <property type="entry name" value="Histidine kinase-like ATPase, C-terminal domain"/>
    <property type="match status" value="1"/>
</dbReference>
<dbReference type="InterPro" id="IPR005467">
    <property type="entry name" value="His_kinase_dom"/>
</dbReference>
<feature type="transmembrane region" description="Helical" evidence="9">
    <location>
        <begin position="305"/>
        <end position="326"/>
    </location>
</feature>
<sequence length="625" mass="69527">MRALRYWLLFIVLFTLSNAHHAEAADGGKEQVIRHWEIQWIRADGANRDRPLEEASAWAASSAGQLTRMPADASGVWVRVQLPPTASYRQPALLVNRLYGRNLSVYADGMLLHESTRSVRFDVSKLFLPLPADTDAVTLLIRIGTTEERAGVYSAIRIGEFQSLTAAFIRREMPDLVLGGGMLMLGVIMLACTGFLTRSVRAFWLSLSIIALSAGTLVFTYSPLPYILFEPRIAWLPLAYDMALFAAAPAFMYFADTVFMGLYPFYTRLRQVMGGYAGLCFLMVGLYVWMPERFASGYDLVTTTILGMLMLAAFVITAVLAVAVTIRGNWHGAVLSGGIFVLTTSAAADLAMYYFRDEPYDPILWKFGTLVLLVALIVILSAKIARDHAAVIAYTKEREDYNRRLQRAEKLKIISDLAASVAHEVRNPLQVTRGFLQLLAERELSNRKYYDMAIEELDRASSIITDFLTFAKPEMDEFAVLDIADELDKIYAIMSPHASLNGVTLRFDVQDGIRIEGNASRFKQAIINFIKNGIEAMESGGEIVIRAYRQDGQAVIRIRDNGSGMDEEQIAKLGTPYFSTKTKGTGLGLMVTFRIIEAMNGTISFDSKIGKGTEVTLRFPAVHPE</sequence>
<dbReference type="SUPFAM" id="SSF47384">
    <property type="entry name" value="Homodimeric domain of signal transducing histidine kinase"/>
    <property type="match status" value="1"/>
</dbReference>
<gene>
    <name evidence="12" type="primary">txxe 1691-kinB1</name>
    <name evidence="12" type="ORF">TXXE_07800</name>
</gene>
<dbReference type="InterPro" id="IPR036097">
    <property type="entry name" value="HisK_dim/P_sf"/>
</dbReference>
<evidence type="ECO:0000256" key="6">
    <source>
        <dbReference type="ARBA" id="ARBA00022777"/>
    </source>
</evidence>
<keyword evidence="9" id="KW-0812">Transmembrane</keyword>
<evidence type="ECO:0000256" key="10">
    <source>
        <dbReference type="SAM" id="SignalP"/>
    </source>
</evidence>
<keyword evidence="10" id="KW-0732">Signal</keyword>
<comment type="caution">
    <text evidence="12">The sequence shown here is derived from an EMBL/GenBank/DDBJ whole genome shotgun (WGS) entry which is preliminary data.</text>
</comment>
<evidence type="ECO:0000313" key="13">
    <source>
        <dbReference type="Proteomes" id="UP000681526"/>
    </source>
</evidence>
<keyword evidence="4 12" id="KW-0808">Transferase</keyword>
<protein>
    <recommendedName>
        <fullName evidence="2">histidine kinase</fullName>
        <ecNumber evidence="2">2.7.13.3</ecNumber>
    </recommendedName>
</protein>
<dbReference type="GO" id="GO:0016301">
    <property type="term" value="F:kinase activity"/>
    <property type="evidence" value="ECO:0007669"/>
    <property type="project" value="UniProtKB-KW"/>
</dbReference>
<keyword evidence="6 12" id="KW-0418">Kinase</keyword>
<dbReference type="Pfam" id="PF00512">
    <property type="entry name" value="HisKA"/>
    <property type="match status" value="1"/>
</dbReference>
<dbReference type="InterPro" id="IPR036890">
    <property type="entry name" value="HATPase_C_sf"/>
</dbReference>
<organism evidence="12 13">
    <name type="scientific">Thermobacillus xylanilyticus</name>
    <dbReference type="NCBI Taxonomy" id="76633"/>
    <lineage>
        <taxon>Bacteria</taxon>
        <taxon>Bacillati</taxon>
        <taxon>Bacillota</taxon>
        <taxon>Bacilli</taxon>
        <taxon>Bacillales</taxon>
        <taxon>Paenibacillaceae</taxon>
        <taxon>Thermobacillus</taxon>
    </lineage>
</organism>
<comment type="catalytic activity">
    <reaction evidence="1">
        <text>ATP + protein L-histidine = ADP + protein N-phospho-L-histidine.</text>
        <dbReference type="EC" id="2.7.13.3"/>
    </reaction>
</comment>
<dbReference type="PROSITE" id="PS50109">
    <property type="entry name" value="HIS_KIN"/>
    <property type="match status" value="1"/>
</dbReference>
<feature type="transmembrane region" description="Helical" evidence="9">
    <location>
        <begin position="176"/>
        <end position="196"/>
    </location>
</feature>
<feature type="transmembrane region" description="Helical" evidence="9">
    <location>
        <begin position="242"/>
        <end position="266"/>
    </location>
</feature>
<feature type="chain" id="PRO_5045985311" description="histidine kinase" evidence="10">
    <location>
        <begin position="25"/>
        <end position="625"/>
    </location>
</feature>
<dbReference type="InterPro" id="IPR003661">
    <property type="entry name" value="HisK_dim/P_dom"/>
</dbReference>
<name>A0ABM8V335_THEXY</name>
<dbReference type="SMART" id="SM00388">
    <property type="entry name" value="HisKA"/>
    <property type="match status" value="1"/>
</dbReference>
<dbReference type="SMART" id="SM00387">
    <property type="entry name" value="HATPase_c"/>
    <property type="match status" value="1"/>
</dbReference>
<feature type="transmembrane region" description="Helical" evidence="9">
    <location>
        <begin position="367"/>
        <end position="385"/>
    </location>
</feature>
<feature type="domain" description="Histidine kinase" evidence="11">
    <location>
        <begin position="420"/>
        <end position="623"/>
    </location>
</feature>
<proteinExistence type="predicted"/>
<dbReference type="Gene3D" id="1.10.287.130">
    <property type="match status" value="1"/>
</dbReference>
<keyword evidence="9" id="KW-0472">Membrane</keyword>
<keyword evidence="7" id="KW-0067">ATP-binding</keyword>
<feature type="transmembrane region" description="Helical" evidence="9">
    <location>
        <begin position="273"/>
        <end position="290"/>
    </location>
</feature>
<keyword evidence="13" id="KW-1185">Reference proteome</keyword>
<evidence type="ECO:0000259" key="11">
    <source>
        <dbReference type="PROSITE" id="PS50109"/>
    </source>
</evidence>
<feature type="transmembrane region" description="Helical" evidence="9">
    <location>
        <begin position="333"/>
        <end position="355"/>
    </location>
</feature>
<evidence type="ECO:0000256" key="8">
    <source>
        <dbReference type="ARBA" id="ARBA00023012"/>
    </source>
</evidence>
<dbReference type="PANTHER" id="PTHR43065">
    <property type="entry name" value="SENSOR HISTIDINE KINASE"/>
    <property type="match status" value="1"/>
</dbReference>
<feature type="transmembrane region" description="Helical" evidence="9">
    <location>
        <begin position="203"/>
        <end position="222"/>
    </location>
</feature>
<accession>A0ABM8V335</accession>
<reference evidence="12 13" key="1">
    <citation type="submission" date="2021-04" db="EMBL/GenBank/DDBJ databases">
        <authorList>
            <person name="Rakotoarivonina H."/>
        </authorList>
    </citation>
    <scope>NUCLEOTIDE SEQUENCE [LARGE SCALE GENOMIC DNA]</scope>
    <source>
        <strain evidence="12 13">XE</strain>
    </source>
</reference>
<dbReference type="CDD" id="cd00082">
    <property type="entry name" value="HisKA"/>
    <property type="match status" value="1"/>
</dbReference>
<dbReference type="PANTHER" id="PTHR43065:SF46">
    <property type="entry name" value="C4-DICARBOXYLATE TRANSPORT SENSOR PROTEIN DCTB"/>
    <property type="match status" value="1"/>
</dbReference>
<evidence type="ECO:0000256" key="5">
    <source>
        <dbReference type="ARBA" id="ARBA00022741"/>
    </source>
</evidence>
<dbReference type="InterPro" id="IPR003594">
    <property type="entry name" value="HATPase_dom"/>
</dbReference>
<evidence type="ECO:0000256" key="4">
    <source>
        <dbReference type="ARBA" id="ARBA00022679"/>
    </source>
</evidence>
<dbReference type="EC" id="2.7.13.3" evidence="2"/>
<dbReference type="EMBL" id="CAJRAY010000036">
    <property type="protein sequence ID" value="CAG5084407.1"/>
    <property type="molecule type" value="Genomic_DNA"/>
</dbReference>
<evidence type="ECO:0000256" key="3">
    <source>
        <dbReference type="ARBA" id="ARBA00022553"/>
    </source>
</evidence>
<feature type="signal peptide" evidence="10">
    <location>
        <begin position="1"/>
        <end position="24"/>
    </location>
</feature>
<keyword evidence="8" id="KW-0902">Two-component regulatory system</keyword>
<dbReference type="PRINTS" id="PR00344">
    <property type="entry name" value="BCTRLSENSOR"/>
</dbReference>
<evidence type="ECO:0000256" key="7">
    <source>
        <dbReference type="ARBA" id="ARBA00022840"/>
    </source>
</evidence>